<keyword evidence="7" id="KW-0813">Transport</keyword>
<comment type="function">
    <text evidence="7">Part of the tripartite ATP-independent periplasmic (TRAP) transport system.</text>
</comment>
<dbReference type="NCBIfam" id="TIGR00786">
    <property type="entry name" value="dctM"/>
    <property type="match status" value="1"/>
</dbReference>
<keyword evidence="3 7" id="KW-0997">Cell inner membrane</keyword>
<dbReference type="EMBL" id="JBDPGJ010000002">
    <property type="protein sequence ID" value="MEX0406073.1"/>
    <property type="molecule type" value="Genomic_DNA"/>
</dbReference>
<dbReference type="Pfam" id="PF06808">
    <property type="entry name" value="DctM"/>
    <property type="match status" value="1"/>
</dbReference>
<accession>A0ABV3SID8</accession>
<evidence type="ECO:0000259" key="8">
    <source>
        <dbReference type="Pfam" id="PF06808"/>
    </source>
</evidence>
<evidence type="ECO:0000256" key="4">
    <source>
        <dbReference type="ARBA" id="ARBA00022692"/>
    </source>
</evidence>
<comment type="caution">
    <text evidence="9">The sequence shown here is derived from an EMBL/GenBank/DDBJ whole genome shotgun (WGS) entry which is preliminary data.</text>
</comment>
<keyword evidence="4 7" id="KW-0812">Transmembrane</keyword>
<evidence type="ECO:0000313" key="9">
    <source>
        <dbReference type="EMBL" id="MEX0406073.1"/>
    </source>
</evidence>
<comment type="similarity">
    <text evidence="7">Belongs to the TRAP transporter large permease family.</text>
</comment>
<feature type="transmembrane region" description="Helical" evidence="7">
    <location>
        <begin position="168"/>
        <end position="192"/>
    </location>
</feature>
<feature type="transmembrane region" description="Helical" evidence="7">
    <location>
        <begin position="355"/>
        <end position="380"/>
    </location>
</feature>
<comment type="subcellular location">
    <subcellularLocation>
        <location evidence="1 7">Cell inner membrane</location>
        <topology evidence="1 7">Multi-pass membrane protein</topology>
    </subcellularLocation>
</comment>
<organism evidence="9 10">
    <name type="scientific">Aquibium pacificus</name>
    <dbReference type="NCBI Taxonomy" id="3153579"/>
    <lineage>
        <taxon>Bacteria</taxon>
        <taxon>Pseudomonadati</taxon>
        <taxon>Pseudomonadota</taxon>
        <taxon>Alphaproteobacteria</taxon>
        <taxon>Hyphomicrobiales</taxon>
        <taxon>Phyllobacteriaceae</taxon>
        <taxon>Aquibium</taxon>
    </lineage>
</organism>
<evidence type="ECO:0000256" key="3">
    <source>
        <dbReference type="ARBA" id="ARBA00022519"/>
    </source>
</evidence>
<gene>
    <name evidence="9" type="ORF">ABGN05_10395</name>
</gene>
<dbReference type="PANTHER" id="PTHR33362:SF5">
    <property type="entry name" value="C4-DICARBOXYLATE TRAP TRANSPORTER LARGE PERMEASE PROTEIN DCTM"/>
    <property type="match status" value="1"/>
</dbReference>
<feature type="transmembrane region" description="Helical" evidence="7">
    <location>
        <begin position="315"/>
        <end position="343"/>
    </location>
</feature>
<dbReference type="PIRSF" id="PIRSF006066">
    <property type="entry name" value="HI0050"/>
    <property type="match status" value="1"/>
</dbReference>
<proteinExistence type="inferred from homology"/>
<protein>
    <recommendedName>
        <fullName evidence="7">TRAP transporter large permease protein</fullName>
    </recommendedName>
</protein>
<name>A0ABV3SID8_9HYPH</name>
<keyword evidence="6 7" id="KW-0472">Membrane</keyword>
<feature type="transmembrane region" description="Helical" evidence="7">
    <location>
        <begin position="240"/>
        <end position="256"/>
    </location>
</feature>
<evidence type="ECO:0000256" key="7">
    <source>
        <dbReference type="RuleBase" id="RU369079"/>
    </source>
</evidence>
<feature type="transmembrane region" description="Helical" evidence="7">
    <location>
        <begin position="50"/>
        <end position="69"/>
    </location>
</feature>
<keyword evidence="5 7" id="KW-1133">Transmembrane helix</keyword>
<feature type="transmembrane region" description="Helical" evidence="7">
    <location>
        <begin position="90"/>
        <end position="117"/>
    </location>
</feature>
<evidence type="ECO:0000313" key="10">
    <source>
        <dbReference type="Proteomes" id="UP001556692"/>
    </source>
</evidence>
<dbReference type="InterPro" id="IPR004681">
    <property type="entry name" value="TRAP_DctM"/>
</dbReference>
<evidence type="ECO:0000256" key="2">
    <source>
        <dbReference type="ARBA" id="ARBA00022475"/>
    </source>
</evidence>
<dbReference type="Proteomes" id="UP001556692">
    <property type="component" value="Unassembled WGS sequence"/>
</dbReference>
<sequence>MTTLLILGSLVALLLTGMPIFAALGLSSVAVLLAFEGKIDSIADTVFASLNNPLLATIPMFAFMAHVMIKAKVVDDLYDMANKLVGHVKGGLGFATILSCTIFSTISGSSVATALTIGSTAIPQMQRFGYRPRDTYGIIAAGGTLGILIPPSGPMILYAIVTDASIGALFLAGMIPGLIMAAVFAVFSWAQANRHGETEAQIWPGTRVVARAMFNSVWAVAMPPIILGGIYLGIFTAAEAAAVGAVYAIAVALIVYRNVSLADLWDCAWQTMRTSAMLFMIIAGAGLFGHAVTIIRLPAEIMETVTAYGLSQTGFILVVMIAIFILGMFLETIAIILITTPIILPAMIALEINPVWYGVLLMINLELALITPPVGMNLFVIKGITGAPLADVIRGSVPYVALLVGGLLLFWAFPQLSLWLPTSAGFGR</sequence>
<evidence type="ECO:0000256" key="1">
    <source>
        <dbReference type="ARBA" id="ARBA00004429"/>
    </source>
</evidence>
<dbReference type="InterPro" id="IPR010656">
    <property type="entry name" value="DctM"/>
</dbReference>
<keyword evidence="2" id="KW-1003">Cell membrane</keyword>
<keyword evidence="10" id="KW-1185">Reference proteome</keyword>
<evidence type="ECO:0000256" key="5">
    <source>
        <dbReference type="ARBA" id="ARBA00022989"/>
    </source>
</evidence>
<feature type="domain" description="TRAP C4-dicarboxylate transport system permease DctM subunit" evidence="8">
    <location>
        <begin position="7"/>
        <end position="416"/>
    </location>
</feature>
<dbReference type="PANTHER" id="PTHR33362">
    <property type="entry name" value="SIALIC ACID TRAP TRANSPORTER PERMEASE PROTEIN SIAT-RELATED"/>
    <property type="match status" value="1"/>
</dbReference>
<feature type="transmembrane region" description="Helical" evidence="7">
    <location>
        <begin position="212"/>
        <end position="233"/>
    </location>
</feature>
<comment type="caution">
    <text evidence="7">Lacks conserved residue(s) required for the propagation of feature annotation.</text>
</comment>
<evidence type="ECO:0000256" key="6">
    <source>
        <dbReference type="ARBA" id="ARBA00023136"/>
    </source>
</evidence>
<feature type="transmembrane region" description="Helical" evidence="7">
    <location>
        <begin position="276"/>
        <end position="295"/>
    </location>
</feature>
<reference evidence="9 10" key="1">
    <citation type="submission" date="2024-05" db="EMBL/GenBank/DDBJ databases">
        <authorList>
            <person name="Jiang F."/>
        </authorList>
    </citation>
    <scope>NUCLEOTIDE SEQUENCE [LARGE SCALE GENOMIC DNA]</scope>
    <source>
        <strain evidence="9 10">LZ166</strain>
    </source>
</reference>
<feature type="transmembrane region" description="Helical" evidence="7">
    <location>
        <begin position="137"/>
        <end position="161"/>
    </location>
</feature>
<feature type="transmembrane region" description="Helical" evidence="7">
    <location>
        <begin position="392"/>
        <end position="413"/>
    </location>
</feature>
<comment type="subunit">
    <text evidence="7">The complex comprises the extracytoplasmic solute receptor protein and the two transmembrane proteins.</text>
</comment>
<dbReference type="RefSeq" id="WP_367953941.1">
    <property type="nucleotide sequence ID" value="NZ_JBDPGJ010000002.1"/>
</dbReference>